<dbReference type="STRING" id="520762.AN619_07580"/>
<dbReference type="GO" id="GO:0005886">
    <property type="term" value="C:plasma membrane"/>
    <property type="evidence" value="ECO:0007669"/>
    <property type="project" value="TreeGrafter"/>
</dbReference>
<dbReference type="PANTHER" id="PTHR35804">
    <property type="entry name" value="LYSINE EXPORTER LYSO"/>
    <property type="match status" value="1"/>
</dbReference>
<reference evidence="2 3" key="1">
    <citation type="submission" date="2015-12" db="EMBL/GenBank/DDBJ databases">
        <title>Draft genome sequence of the thermoanaerobe Thermotalea metallivorans, an isolate from the runoff channel of the Great Artesian Basin, Australia.</title>
        <authorList>
            <person name="Patel B.K."/>
        </authorList>
    </citation>
    <scope>NUCLEOTIDE SEQUENCE [LARGE SCALE GENOMIC DNA]</scope>
    <source>
        <strain evidence="2 3">B2-1</strain>
    </source>
</reference>
<feature type="transmembrane region" description="Helical" evidence="1">
    <location>
        <begin position="30"/>
        <end position="48"/>
    </location>
</feature>
<dbReference type="GO" id="GO:0015661">
    <property type="term" value="F:L-lysine efflux transmembrane transporter activity"/>
    <property type="evidence" value="ECO:0007669"/>
    <property type="project" value="InterPro"/>
</dbReference>
<evidence type="ECO:0008006" key="4">
    <source>
        <dbReference type="Google" id="ProtNLM"/>
    </source>
</evidence>
<dbReference type="PATRIC" id="fig|520762.4.peg.852"/>
<dbReference type="AlphaFoldDB" id="A0A140L891"/>
<evidence type="ECO:0000256" key="1">
    <source>
        <dbReference type="SAM" id="Phobius"/>
    </source>
</evidence>
<evidence type="ECO:0000313" key="3">
    <source>
        <dbReference type="Proteomes" id="UP000070456"/>
    </source>
</evidence>
<feature type="transmembrane region" description="Helical" evidence="1">
    <location>
        <begin position="173"/>
        <end position="196"/>
    </location>
</feature>
<comment type="caution">
    <text evidence="2">The sequence shown here is derived from an EMBL/GenBank/DDBJ whole genome shotgun (WGS) entry which is preliminary data.</text>
</comment>
<protein>
    <recommendedName>
        <fullName evidence="4">Lysine exporter LysO</fullName>
    </recommendedName>
</protein>
<dbReference type="OrthoDB" id="371078at2"/>
<keyword evidence="1" id="KW-0472">Membrane</keyword>
<feature type="transmembrane region" description="Helical" evidence="1">
    <location>
        <begin position="5"/>
        <end position="24"/>
    </location>
</feature>
<keyword evidence="1" id="KW-1133">Transmembrane helix</keyword>
<evidence type="ECO:0000313" key="2">
    <source>
        <dbReference type="EMBL" id="KXG76766.1"/>
    </source>
</evidence>
<dbReference type="Pfam" id="PF03956">
    <property type="entry name" value="Lys_export"/>
    <property type="match status" value="1"/>
</dbReference>
<feature type="transmembrane region" description="Helical" evidence="1">
    <location>
        <begin position="60"/>
        <end position="81"/>
    </location>
</feature>
<gene>
    <name evidence="2" type="ORF">AN619_07580</name>
</gene>
<accession>A0A140L891</accession>
<dbReference type="PANTHER" id="PTHR35804:SF1">
    <property type="entry name" value="LYSINE EXPORTER LYSO"/>
    <property type="match status" value="1"/>
</dbReference>
<keyword evidence="3" id="KW-1185">Reference proteome</keyword>
<dbReference type="Proteomes" id="UP000070456">
    <property type="component" value="Unassembled WGS sequence"/>
</dbReference>
<dbReference type="EMBL" id="LOEE01000021">
    <property type="protein sequence ID" value="KXG76766.1"/>
    <property type="molecule type" value="Genomic_DNA"/>
</dbReference>
<organism evidence="2 3">
    <name type="scientific">Thermotalea metallivorans</name>
    <dbReference type="NCBI Taxonomy" id="520762"/>
    <lineage>
        <taxon>Bacteria</taxon>
        <taxon>Bacillati</taxon>
        <taxon>Bacillota</taxon>
        <taxon>Clostridia</taxon>
        <taxon>Peptostreptococcales</taxon>
        <taxon>Thermotaleaceae</taxon>
        <taxon>Thermotalea</taxon>
    </lineage>
</organism>
<keyword evidence="1" id="KW-0812">Transmembrane</keyword>
<name>A0A140L891_9FIRM</name>
<dbReference type="InterPro" id="IPR005642">
    <property type="entry name" value="LysO"/>
</dbReference>
<sequence length="198" mass="20513">MTISILLSVISGIAFGLFIFPQAYVSSIGIIVDIGLCALLFFVGIDIGRNKDILHQIKQTGIKVLLVPLMVAGGSILGSIVGGELLNLPFNESSAVGAGFGWYSLSAIELSKYSAETGALAFITNVCREIIAILTIPFVAKYIGTLEAIAPAGATAMDTSLPVISKSTDGNTAIISFITGLTLSVLVPILVPLLIAMG</sequence>
<dbReference type="RefSeq" id="WP_068555142.1">
    <property type="nucleotide sequence ID" value="NZ_LOEE01000021.1"/>
</dbReference>
<proteinExistence type="predicted"/>